<keyword evidence="3" id="KW-1185">Reference proteome</keyword>
<sequence length="211" mass="25008">MMKRKLIITICIVIAVVISGCTNKSIDSFKDEKDHLINKILELEEQVSQKEDDIKRLQDLNTKLTIEIKELEESFIMSRFSSYAMLKDKYDSFENLKNIYNINAKYKIKDDWYVLDDEYFKLELIGYKNAKKVDFYFLRMESDQGEELIFTDNDPSDGWIYTNDSISEIIEKHIKAPKGKFSYEPYFVLYTKVTLENGEITQTLKLPIYYE</sequence>
<reference evidence="2 3" key="1">
    <citation type="submission" date="2016-10" db="EMBL/GenBank/DDBJ databases">
        <authorList>
            <person name="de Groot N.N."/>
        </authorList>
    </citation>
    <scope>NUCLEOTIDE SEQUENCE [LARGE SCALE GENOMIC DNA]</scope>
    <source>
        <strain evidence="2 3">DSM 18978</strain>
    </source>
</reference>
<dbReference type="EMBL" id="FMUS01000003">
    <property type="protein sequence ID" value="SCY05974.1"/>
    <property type="molecule type" value="Genomic_DNA"/>
</dbReference>
<evidence type="ECO:0000313" key="2">
    <source>
        <dbReference type="EMBL" id="SCY05974.1"/>
    </source>
</evidence>
<dbReference type="Proteomes" id="UP000198636">
    <property type="component" value="Unassembled WGS sequence"/>
</dbReference>
<evidence type="ECO:0000313" key="3">
    <source>
        <dbReference type="Proteomes" id="UP000198636"/>
    </source>
</evidence>
<accession>A0A1G5CUB8</accession>
<gene>
    <name evidence="2" type="ORF">SAMN03080606_00769</name>
</gene>
<dbReference type="PROSITE" id="PS51257">
    <property type="entry name" value="PROKAR_LIPOPROTEIN"/>
    <property type="match status" value="1"/>
</dbReference>
<organism evidence="2 3">
    <name type="scientific">Alkaliphilus peptidifermentans DSM 18978</name>
    <dbReference type="NCBI Taxonomy" id="1120976"/>
    <lineage>
        <taxon>Bacteria</taxon>
        <taxon>Bacillati</taxon>
        <taxon>Bacillota</taxon>
        <taxon>Clostridia</taxon>
        <taxon>Peptostreptococcales</taxon>
        <taxon>Natronincolaceae</taxon>
        <taxon>Alkaliphilus</taxon>
    </lineage>
</organism>
<keyword evidence="1" id="KW-0175">Coiled coil</keyword>
<evidence type="ECO:0000256" key="1">
    <source>
        <dbReference type="SAM" id="Coils"/>
    </source>
</evidence>
<proteinExistence type="predicted"/>
<feature type="coiled-coil region" evidence="1">
    <location>
        <begin position="26"/>
        <end position="74"/>
    </location>
</feature>
<name>A0A1G5CUB8_9FIRM</name>
<dbReference type="AlphaFoldDB" id="A0A1G5CUB8"/>
<protein>
    <submittedName>
        <fullName evidence="2">Uncharacterized protein</fullName>
    </submittedName>
</protein>